<keyword evidence="2" id="KW-1185">Reference proteome</keyword>
<organism evidence="1 2">
    <name type="scientific">Zophobas morio</name>
    <dbReference type="NCBI Taxonomy" id="2755281"/>
    <lineage>
        <taxon>Eukaryota</taxon>
        <taxon>Metazoa</taxon>
        <taxon>Ecdysozoa</taxon>
        <taxon>Arthropoda</taxon>
        <taxon>Hexapoda</taxon>
        <taxon>Insecta</taxon>
        <taxon>Pterygota</taxon>
        <taxon>Neoptera</taxon>
        <taxon>Endopterygota</taxon>
        <taxon>Coleoptera</taxon>
        <taxon>Polyphaga</taxon>
        <taxon>Cucujiformia</taxon>
        <taxon>Tenebrionidae</taxon>
        <taxon>Zophobas</taxon>
    </lineage>
</organism>
<dbReference type="AlphaFoldDB" id="A0AA38HSP5"/>
<proteinExistence type="predicted"/>
<name>A0AA38HSP5_9CUCU</name>
<dbReference type="EMBL" id="JALNTZ010000008">
    <property type="protein sequence ID" value="KAJ3642949.1"/>
    <property type="molecule type" value="Genomic_DNA"/>
</dbReference>
<comment type="caution">
    <text evidence="1">The sequence shown here is derived from an EMBL/GenBank/DDBJ whole genome shotgun (WGS) entry which is preliminary data.</text>
</comment>
<accession>A0AA38HSP5</accession>
<sequence>MKQILARSPDKGTGGRGYFMTTASRRRLENDFESEDICEESYEKIEESFGSAMRVPTLTYDTLPSREYPVRHCMQLARRPRGSKNRHNCLGLLFYTCSHTSIRADNHHRACPGSEAVRNRRQTDCKTVF</sequence>
<protein>
    <submittedName>
        <fullName evidence="1">Uncharacterized protein</fullName>
    </submittedName>
</protein>
<evidence type="ECO:0000313" key="1">
    <source>
        <dbReference type="EMBL" id="KAJ3642949.1"/>
    </source>
</evidence>
<evidence type="ECO:0000313" key="2">
    <source>
        <dbReference type="Proteomes" id="UP001168821"/>
    </source>
</evidence>
<dbReference type="Proteomes" id="UP001168821">
    <property type="component" value="Unassembled WGS sequence"/>
</dbReference>
<reference evidence="1" key="1">
    <citation type="journal article" date="2023" name="G3 (Bethesda)">
        <title>Whole genome assemblies of Zophobas morio and Tenebrio molitor.</title>
        <authorList>
            <person name="Kaur S."/>
            <person name="Stinson S.A."/>
            <person name="diCenzo G.C."/>
        </authorList>
    </citation>
    <scope>NUCLEOTIDE SEQUENCE</scope>
    <source>
        <strain evidence="1">QUZm001</strain>
    </source>
</reference>
<gene>
    <name evidence="1" type="ORF">Zmor_025694</name>
</gene>